<evidence type="ECO:0008006" key="7">
    <source>
        <dbReference type="Google" id="ProtNLM"/>
    </source>
</evidence>
<dbReference type="SUPFAM" id="SSF49464">
    <property type="entry name" value="Carboxypeptidase regulatory domain-like"/>
    <property type="match status" value="1"/>
</dbReference>
<dbReference type="GO" id="GO:0009279">
    <property type="term" value="C:cell outer membrane"/>
    <property type="evidence" value="ECO:0007669"/>
    <property type="project" value="UniProtKB-SubCell"/>
</dbReference>
<keyword evidence="6" id="KW-1185">Reference proteome</keyword>
<feature type="signal peptide" evidence="4">
    <location>
        <begin position="1"/>
        <end position="23"/>
    </location>
</feature>
<dbReference type="InterPro" id="IPR036942">
    <property type="entry name" value="Beta-barrel_TonB_sf"/>
</dbReference>
<dbReference type="InterPro" id="IPR037066">
    <property type="entry name" value="Plug_dom_sf"/>
</dbReference>
<reference evidence="5 6" key="1">
    <citation type="submission" date="2018-01" db="EMBL/GenBank/DDBJ databases">
        <title>A novel member of the phylum Bacteroidetes isolated from glacier ice.</title>
        <authorList>
            <person name="Liu Q."/>
            <person name="Xin Y.-H."/>
        </authorList>
    </citation>
    <scope>NUCLEOTIDE SEQUENCE [LARGE SCALE GENOMIC DNA]</scope>
    <source>
        <strain evidence="5 6">RB1R16</strain>
    </source>
</reference>
<keyword evidence="4" id="KW-0732">Signal</keyword>
<dbReference type="Gene3D" id="2.60.40.1120">
    <property type="entry name" value="Carboxypeptidase-like, regulatory domain"/>
    <property type="match status" value="1"/>
</dbReference>
<dbReference type="Proteomes" id="UP000239872">
    <property type="component" value="Unassembled WGS sequence"/>
</dbReference>
<dbReference type="SUPFAM" id="SSF56935">
    <property type="entry name" value="Porins"/>
    <property type="match status" value="1"/>
</dbReference>
<evidence type="ECO:0000256" key="3">
    <source>
        <dbReference type="ARBA" id="ARBA00023237"/>
    </source>
</evidence>
<dbReference type="OrthoDB" id="9804995at2"/>
<proteinExistence type="predicted"/>
<dbReference type="InterPro" id="IPR008969">
    <property type="entry name" value="CarboxyPept-like_regulatory"/>
</dbReference>
<dbReference type="Pfam" id="PF13715">
    <property type="entry name" value="CarbopepD_reg_2"/>
    <property type="match status" value="1"/>
</dbReference>
<dbReference type="Gene3D" id="2.40.170.20">
    <property type="entry name" value="TonB-dependent receptor, beta-barrel domain"/>
    <property type="match status" value="1"/>
</dbReference>
<accession>A0A2S7SYP1</accession>
<comment type="caution">
    <text evidence="5">The sequence shown here is derived from an EMBL/GenBank/DDBJ whole genome shotgun (WGS) entry which is preliminary data.</text>
</comment>
<evidence type="ECO:0000256" key="2">
    <source>
        <dbReference type="ARBA" id="ARBA00023136"/>
    </source>
</evidence>
<keyword evidence="2" id="KW-0472">Membrane</keyword>
<gene>
    <name evidence="5" type="ORF">CJD36_009685</name>
</gene>
<keyword evidence="3" id="KW-0998">Cell outer membrane</keyword>
<dbReference type="RefSeq" id="WP_105038928.1">
    <property type="nucleotide sequence ID" value="NZ_PPSL01000002.1"/>
</dbReference>
<protein>
    <recommendedName>
        <fullName evidence="7">TonB-dependent receptor</fullName>
    </recommendedName>
</protein>
<evidence type="ECO:0000313" key="6">
    <source>
        <dbReference type="Proteomes" id="UP000239872"/>
    </source>
</evidence>
<sequence>MNKISIYIFFLIAICTNTNVSIAQDAPAPTMQNVTGNVYDEASRTPLSGVVILQLNTGVTLNGGVTDSAGHFKIAVPIGRQTFKLTYMGYESRVINDVIVTAGKEVNLNIAMQEALHKLNEVTVVYNKAKDKTRTNNDMAQVSARSFNVEETKKYAGALGDPSRMAANFAGVASGNDATNDIVVRGNSPSGMLWQLGGLNIPNPNHYGSLGSTGGPVSMINNNNIDKSDFITSAFPAQYGNAVAGVFDIKLRDGNKDKKEFMAQVGFNGFELGAEGPLGKKKNTSYLINYRYSTLGLFQTLGINFGTGSATPFYQDLNYKITTQVSKTAKVSLFGIAGLSSIDFLGKDVDSTKTELYGGDPYANQMSRYATTITGLSYEQRLSSKTFTRLTLGYSSTYEKYNEDSLSYIGNSVTPTYYHKFTTGKMSAIWMIAHKLSAKDNVEAGITYDHTNFFLNDKQLHPGSPDEVYVDNKGNYGLAQAYAQWKHRFTNNFAAVGGMHFQYLTISNSIAAEPRLSFRYAFNSKQALSASYGLHHQAQNLYTYYAQTETATGITYTNKDLGFTRSNHFVLTYDWNITQNLRLKAETYYQALANIPVERTSSAYSEVNSGANFNNSFADSLANKGTGRNYGAEITLERFFNKGYYFLFTTSLFQSYYKGSDGVERNTAFNTNYVFNALAGKEFKLGTKGSVLALNLKLTTVGGRYLTPIDLDQSRIEGKAVYKVEQAFSEKQSPYLRADVKIAYRKEYKKSTLEVALDMQNITNNQNVFTKGYDAKAGKIVTVYQQSFFPIPMIRYTF</sequence>
<evidence type="ECO:0000313" key="5">
    <source>
        <dbReference type="EMBL" id="PQJ12049.1"/>
    </source>
</evidence>
<comment type="subcellular location">
    <subcellularLocation>
        <location evidence="1">Cell outer membrane</location>
    </subcellularLocation>
</comment>
<dbReference type="Gene3D" id="2.170.130.10">
    <property type="entry name" value="TonB-dependent receptor, plug domain"/>
    <property type="match status" value="1"/>
</dbReference>
<name>A0A2S7SYP1_9BACT</name>
<evidence type="ECO:0000256" key="4">
    <source>
        <dbReference type="SAM" id="SignalP"/>
    </source>
</evidence>
<feature type="chain" id="PRO_5015431587" description="TonB-dependent receptor" evidence="4">
    <location>
        <begin position="24"/>
        <end position="798"/>
    </location>
</feature>
<organism evidence="5 6">
    <name type="scientific">Flavipsychrobacter stenotrophus</name>
    <dbReference type="NCBI Taxonomy" id="2077091"/>
    <lineage>
        <taxon>Bacteria</taxon>
        <taxon>Pseudomonadati</taxon>
        <taxon>Bacteroidota</taxon>
        <taxon>Chitinophagia</taxon>
        <taxon>Chitinophagales</taxon>
        <taxon>Chitinophagaceae</taxon>
        <taxon>Flavipsychrobacter</taxon>
    </lineage>
</organism>
<evidence type="ECO:0000256" key="1">
    <source>
        <dbReference type="ARBA" id="ARBA00004442"/>
    </source>
</evidence>
<dbReference type="EMBL" id="PPSL01000002">
    <property type="protein sequence ID" value="PQJ12049.1"/>
    <property type="molecule type" value="Genomic_DNA"/>
</dbReference>
<dbReference type="AlphaFoldDB" id="A0A2S7SYP1"/>